<organism evidence="2 4">
    <name type="scientific">Candidatus Kurthia intestinigallinarum</name>
    <dbReference type="NCBI Taxonomy" id="1562256"/>
    <lineage>
        <taxon>Bacteria</taxon>
        <taxon>Bacillati</taxon>
        <taxon>Bacillota</taxon>
        <taxon>Bacilli</taxon>
        <taxon>Bacillales</taxon>
        <taxon>Caryophanaceae</taxon>
        <taxon>Kurthia</taxon>
    </lineage>
</organism>
<gene>
    <name evidence="3" type="ORF">QI30_20070</name>
    <name evidence="2" type="ORF">QI30_20100</name>
    <name evidence="1" type="ORF">QI30_20215</name>
</gene>
<evidence type="ECO:0000313" key="4">
    <source>
        <dbReference type="Proteomes" id="UP000288623"/>
    </source>
</evidence>
<dbReference type="EMBL" id="JTFC01000236">
    <property type="protein sequence ID" value="RUS49272.1"/>
    <property type="molecule type" value="Genomic_DNA"/>
</dbReference>
<sequence length="101" mass="11925">MSVSLIFHITFLFKKIISANYQIAKIEKILTLFNIKDPDYFSQKIFELPQHVNKRDIKDYAKLYAEKVPSEEQDFEQSMCMISDFVSLIELMNKVNNINDI</sequence>
<dbReference type="AlphaFoldDB" id="A0A433RNL7"/>
<evidence type="ECO:0000313" key="3">
    <source>
        <dbReference type="EMBL" id="RUS49402.1"/>
    </source>
</evidence>
<protein>
    <submittedName>
        <fullName evidence="2">Uncharacterized protein</fullName>
    </submittedName>
</protein>
<name>A0A433RNL7_9BACL</name>
<reference evidence="2 4" key="1">
    <citation type="submission" date="2014-11" db="EMBL/GenBank/DDBJ databases">
        <title>Genome sequence and analysis of novel Kurthia sp.</title>
        <authorList>
            <person name="Lawson J.N."/>
            <person name="Gonzalez J.E."/>
            <person name="Rinauldi L."/>
            <person name="Xuan Z."/>
            <person name="Firman A."/>
            <person name="Shaddox L."/>
            <person name="Trudeau A."/>
            <person name="Shah S."/>
            <person name="Reiman D."/>
        </authorList>
    </citation>
    <scope>NUCLEOTIDE SEQUENCE [LARGE SCALE GENOMIC DNA]</scope>
    <source>
        <strain evidence="2 4">3B1D</strain>
    </source>
</reference>
<accession>A0A433RNL7</accession>
<evidence type="ECO:0000313" key="1">
    <source>
        <dbReference type="EMBL" id="RUS49272.1"/>
    </source>
</evidence>
<comment type="caution">
    <text evidence="2">The sequence shown here is derived from an EMBL/GenBank/DDBJ whole genome shotgun (WGS) entry which is preliminary data.</text>
</comment>
<dbReference type="EMBL" id="JTFC01000225">
    <property type="protein sequence ID" value="RUS49362.1"/>
    <property type="molecule type" value="Genomic_DNA"/>
</dbReference>
<keyword evidence="4" id="KW-1185">Reference proteome</keyword>
<dbReference type="EMBL" id="JTFC01000221">
    <property type="protein sequence ID" value="RUS49402.1"/>
    <property type="molecule type" value="Genomic_DNA"/>
</dbReference>
<dbReference type="Proteomes" id="UP000288623">
    <property type="component" value="Unassembled WGS sequence"/>
</dbReference>
<proteinExistence type="predicted"/>
<evidence type="ECO:0000313" key="2">
    <source>
        <dbReference type="EMBL" id="RUS49362.1"/>
    </source>
</evidence>